<dbReference type="Pfam" id="PF08448">
    <property type="entry name" value="PAS_4"/>
    <property type="match status" value="1"/>
</dbReference>
<dbReference type="PANTHER" id="PTHR45339">
    <property type="entry name" value="HYBRID SIGNAL TRANSDUCTION HISTIDINE KINASE J"/>
    <property type="match status" value="1"/>
</dbReference>
<dbReference type="InterPro" id="IPR035965">
    <property type="entry name" value="PAS-like_dom_sf"/>
</dbReference>
<evidence type="ECO:0000256" key="14">
    <source>
        <dbReference type="ARBA" id="ARBA00064003"/>
    </source>
</evidence>
<dbReference type="InterPro" id="IPR008207">
    <property type="entry name" value="Sig_transdc_His_kin_Hpt_dom"/>
</dbReference>
<evidence type="ECO:0000256" key="7">
    <source>
        <dbReference type="ARBA" id="ARBA00022692"/>
    </source>
</evidence>
<keyword evidence="5 17" id="KW-0597">Phosphoprotein</keyword>
<dbReference type="InterPro" id="IPR000700">
    <property type="entry name" value="PAS-assoc_C"/>
</dbReference>
<evidence type="ECO:0000256" key="17">
    <source>
        <dbReference type="PROSITE-ProRule" id="PRU00169"/>
    </source>
</evidence>
<dbReference type="PROSITE" id="PS50113">
    <property type="entry name" value="PAC"/>
    <property type="match status" value="1"/>
</dbReference>
<keyword evidence="13 19" id="KW-0472">Membrane</keyword>
<evidence type="ECO:0000313" key="24">
    <source>
        <dbReference type="EMBL" id="SHE48537.1"/>
    </source>
</evidence>
<dbReference type="CDD" id="cd16922">
    <property type="entry name" value="HATPase_EvgS-ArcB-TorS-like"/>
    <property type="match status" value="1"/>
</dbReference>
<feature type="modified residue" description="Phosphohistidine" evidence="16">
    <location>
        <position position="1116"/>
    </location>
</feature>
<evidence type="ECO:0000256" key="1">
    <source>
        <dbReference type="ARBA" id="ARBA00000085"/>
    </source>
</evidence>
<evidence type="ECO:0000259" key="20">
    <source>
        <dbReference type="PROSITE" id="PS50109"/>
    </source>
</evidence>
<dbReference type="EC" id="2.7.13.3" evidence="3"/>
<feature type="modified residue" description="4-aspartylphosphate" evidence="17">
    <location>
        <position position="815"/>
    </location>
</feature>
<dbReference type="Pfam" id="PF00512">
    <property type="entry name" value="HisKA"/>
    <property type="match status" value="1"/>
</dbReference>
<dbReference type="Gene3D" id="1.20.120.160">
    <property type="entry name" value="HPT domain"/>
    <property type="match status" value="1"/>
</dbReference>
<comment type="subcellular location">
    <subcellularLocation>
        <location evidence="2">Cell membrane</location>
        <topology evidence="2">Multi-pass membrane protein</topology>
    </subcellularLocation>
</comment>
<dbReference type="CDD" id="cd17546">
    <property type="entry name" value="REC_hyHK_CKI1_RcsC-like"/>
    <property type="match status" value="1"/>
</dbReference>
<dbReference type="InterPro" id="IPR003661">
    <property type="entry name" value="HisK_dim/P_dom"/>
</dbReference>
<protein>
    <recommendedName>
        <fullName evidence="15">Sensory/regulatory protein RpfC</fullName>
        <ecNumber evidence="3">2.7.13.3</ecNumber>
    </recommendedName>
</protein>
<evidence type="ECO:0000256" key="19">
    <source>
        <dbReference type="SAM" id="Phobius"/>
    </source>
</evidence>
<keyword evidence="25" id="KW-1185">Reference proteome</keyword>
<evidence type="ECO:0000256" key="3">
    <source>
        <dbReference type="ARBA" id="ARBA00012438"/>
    </source>
</evidence>
<keyword evidence="9" id="KW-0418">Kinase</keyword>
<dbReference type="SUPFAM" id="SSF47226">
    <property type="entry name" value="Histidine-containing phosphotransfer domain, HPT domain"/>
    <property type="match status" value="1"/>
</dbReference>
<dbReference type="Pfam" id="PF02518">
    <property type="entry name" value="HATPase_c"/>
    <property type="match status" value="1"/>
</dbReference>
<dbReference type="InterPro" id="IPR029151">
    <property type="entry name" value="Sensor-like_sf"/>
</dbReference>
<keyword evidence="7 19" id="KW-0812">Transmembrane</keyword>
<dbReference type="CDD" id="cd18774">
    <property type="entry name" value="PDC2_HK_sensor"/>
    <property type="match status" value="1"/>
</dbReference>
<dbReference type="STRING" id="1121391.SAMN02745206_00392"/>
<keyword evidence="8" id="KW-0547">Nucleotide-binding</keyword>
<dbReference type="Gene3D" id="3.40.50.2300">
    <property type="match status" value="2"/>
</dbReference>
<dbReference type="PROSITE" id="PS50110">
    <property type="entry name" value="RESPONSE_REGULATORY"/>
    <property type="match status" value="2"/>
</dbReference>
<evidence type="ECO:0000256" key="4">
    <source>
        <dbReference type="ARBA" id="ARBA00022475"/>
    </source>
</evidence>
<gene>
    <name evidence="24" type="ORF">SAMN02745206_00392</name>
</gene>
<feature type="coiled-coil region" evidence="18">
    <location>
        <begin position="469"/>
        <end position="507"/>
    </location>
</feature>
<keyword evidence="12" id="KW-0902">Two-component regulatory system</keyword>
<dbReference type="PANTHER" id="PTHR45339:SF1">
    <property type="entry name" value="HYBRID SIGNAL TRANSDUCTION HISTIDINE KINASE J"/>
    <property type="match status" value="1"/>
</dbReference>
<dbReference type="NCBIfam" id="TIGR00229">
    <property type="entry name" value="sensory_box"/>
    <property type="match status" value="1"/>
</dbReference>
<evidence type="ECO:0000256" key="13">
    <source>
        <dbReference type="ARBA" id="ARBA00023136"/>
    </source>
</evidence>
<dbReference type="Gene3D" id="3.30.565.10">
    <property type="entry name" value="Histidine kinase-like ATPase, C-terminal domain"/>
    <property type="match status" value="1"/>
</dbReference>
<dbReference type="FunFam" id="1.10.287.130:FF:000002">
    <property type="entry name" value="Two-component osmosensing histidine kinase"/>
    <property type="match status" value="1"/>
</dbReference>
<evidence type="ECO:0000256" key="9">
    <source>
        <dbReference type="ARBA" id="ARBA00022777"/>
    </source>
</evidence>
<dbReference type="AlphaFoldDB" id="A0A1M4TW70"/>
<dbReference type="SUPFAM" id="SSF47384">
    <property type="entry name" value="Homodimeric domain of signal transducing histidine kinase"/>
    <property type="match status" value="1"/>
</dbReference>
<evidence type="ECO:0000256" key="15">
    <source>
        <dbReference type="ARBA" id="ARBA00068150"/>
    </source>
</evidence>
<dbReference type="Gene3D" id="3.30.450.20">
    <property type="entry name" value="PAS domain"/>
    <property type="match status" value="2"/>
</dbReference>
<dbReference type="SUPFAM" id="SSF55874">
    <property type="entry name" value="ATPase domain of HSP90 chaperone/DNA topoisomerase II/histidine kinase"/>
    <property type="match status" value="1"/>
</dbReference>
<dbReference type="Pfam" id="PF00072">
    <property type="entry name" value="Response_reg"/>
    <property type="match status" value="2"/>
</dbReference>
<dbReference type="InterPro" id="IPR011006">
    <property type="entry name" value="CheY-like_superfamily"/>
</dbReference>
<evidence type="ECO:0000259" key="22">
    <source>
        <dbReference type="PROSITE" id="PS50113"/>
    </source>
</evidence>
<keyword evidence="10" id="KW-0067">ATP-binding</keyword>
<keyword evidence="4" id="KW-1003">Cell membrane</keyword>
<feature type="domain" description="HPt" evidence="23">
    <location>
        <begin position="1077"/>
        <end position="1173"/>
    </location>
</feature>
<evidence type="ECO:0000256" key="8">
    <source>
        <dbReference type="ARBA" id="ARBA00022741"/>
    </source>
</evidence>
<feature type="domain" description="Response regulatory" evidence="21">
    <location>
        <begin position="911"/>
        <end position="1030"/>
    </location>
</feature>
<dbReference type="InterPro" id="IPR004358">
    <property type="entry name" value="Sig_transdc_His_kin-like_C"/>
</dbReference>
<dbReference type="EMBL" id="FQVB01000004">
    <property type="protein sequence ID" value="SHE48537.1"/>
    <property type="molecule type" value="Genomic_DNA"/>
</dbReference>
<dbReference type="SUPFAM" id="SSF55785">
    <property type="entry name" value="PYP-like sensor domain (PAS domain)"/>
    <property type="match status" value="1"/>
</dbReference>
<feature type="domain" description="Response regulatory" evidence="21">
    <location>
        <begin position="760"/>
        <end position="883"/>
    </location>
</feature>
<feature type="modified residue" description="4-aspartylphosphate" evidence="17">
    <location>
        <position position="960"/>
    </location>
</feature>
<dbReference type="CDD" id="cd12914">
    <property type="entry name" value="PDC1_DGC_like"/>
    <property type="match status" value="1"/>
</dbReference>
<dbReference type="InterPro" id="IPR013656">
    <property type="entry name" value="PAS_4"/>
</dbReference>
<reference evidence="25" key="1">
    <citation type="submission" date="2016-11" db="EMBL/GenBank/DDBJ databases">
        <authorList>
            <person name="Varghese N."/>
            <person name="Submissions S."/>
        </authorList>
    </citation>
    <scope>NUCLEOTIDE SEQUENCE [LARGE SCALE GENOMIC DNA]</scope>
    <source>
        <strain evidence="25">DSM 9756</strain>
    </source>
</reference>
<dbReference type="PRINTS" id="PR00344">
    <property type="entry name" value="BCTRLSENSOR"/>
</dbReference>
<dbReference type="Proteomes" id="UP000184076">
    <property type="component" value="Unassembled WGS sequence"/>
</dbReference>
<keyword evidence="11 19" id="KW-1133">Transmembrane helix</keyword>
<dbReference type="RefSeq" id="WP_073036438.1">
    <property type="nucleotide sequence ID" value="NZ_FQVB01000004.1"/>
</dbReference>
<dbReference type="InterPro" id="IPR036890">
    <property type="entry name" value="HATPase_C_sf"/>
</dbReference>
<accession>A0A1M4TW70</accession>
<dbReference type="SUPFAM" id="SSF103190">
    <property type="entry name" value="Sensory domain-like"/>
    <property type="match status" value="1"/>
</dbReference>
<dbReference type="InterPro" id="IPR005467">
    <property type="entry name" value="His_kinase_dom"/>
</dbReference>
<keyword evidence="6" id="KW-0808">Transferase</keyword>
<dbReference type="InterPro" id="IPR036641">
    <property type="entry name" value="HPT_dom_sf"/>
</dbReference>
<dbReference type="Pfam" id="PF02743">
    <property type="entry name" value="dCache_1"/>
    <property type="match status" value="1"/>
</dbReference>
<name>A0A1M4TW70_9BACT</name>
<evidence type="ECO:0000256" key="11">
    <source>
        <dbReference type="ARBA" id="ARBA00022989"/>
    </source>
</evidence>
<evidence type="ECO:0000256" key="6">
    <source>
        <dbReference type="ARBA" id="ARBA00022679"/>
    </source>
</evidence>
<dbReference type="SMART" id="SM00387">
    <property type="entry name" value="HATPase_c"/>
    <property type="match status" value="1"/>
</dbReference>
<dbReference type="SMART" id="SM00448">
    <property type="entry name" value="REC"/>
    <property type="match status" value="2"/>
</dbReference>
<keyword evidence="18" id="KW-0175">Coiled coil</keyword>
<proteinExistence type="predicted"/>
<dbReference type="CDD" id="cd00082">
    <property type="entry name" value="HisKA"/>
    <property type="match status" value="1"/>
</dbReference>
<evidence type="ECO:0000259" key="21">
    <source>
        <dbReference type="PROSITE" id="PS50110"/>
    </source>
</evidence>
<dbReference type="PROSITE" id="PS50109">
    <property type="entry name" value="HIS_KIN"/>
    <property type="match status" value="1"/>
</dbReference>
<evidence type="ECO:0000256" key="5">
    <source>
        <dbReference type="ARBA" id="ARBA00022553"/>
    </source>
</evidence>
<dbReference type="FunFam" id="3.30.565.10:FF:000010">
    <property type="entry name" value="Sensor histidine kinase RcsC"/>
    <property type="match status" value="1"/>
</dbReference>
<dbReference type="InterPro" id="IPR001789">
    <property type="entry name" value="Sig_transdc_resp-reg_receiver"/>
</dbReference>
<evidence type="ECO:0000256" key="16">
    <source>
        <dbReference type="PROSITE-ProRule" id="PRU00110"/>
    </source>
</evidence>
<feature type="domain" description="PAC" evidence="22">
    <location>
        <begin position="419"/>
        <end position="478"/>
    </location>
</feature>
<dbReference type="GO" id="GO:0005524">
    <property type="term" value="F:ATP binding"/>
    <property type="evidence" value="ECO:0007669"/>
    <property type="project" value="UniProtKB-KW"/>
</dbReference>
<dbReference type="InterPro" id="IPR000014">
    <property type="entry name" value="PAS"/>
</dbReference>
<evidence type="ECO:0000256" key="18">
    <source>
        <dbReference type="SAM" id="Coils"/>
    </source>
</evidence>
<dbReference type="GO" id="GO:0005886">
    <property type="term" value="C:plasma membrane"/>
    <property type="evidence" value="ECO:0007669"/>
    <property type="project" value="UniProtKB-SubCell"/>
</dbReference>
<comment type="subunit">
    <text evidence="14">At low DSF concentrations, interacts with RpfF.</text>
</comment>
<dbReference type="InterPro" id="IPR033479">
    <property type="entry name" value="dCache_1"/>
</dbReference>
<dbReference type="SMART" id="SM00073">
    <property type="entry name" value="HPT"/>
    <property type="match status" value="1"/>
</dbReference>
<dbReference type="Gene3D" id="1.10.287.130">
    <property type="match status" value="1"/>
</dbReference>
<dbReference type="SUPFAM" id="SSF52172">
    <property type="entry name" value="CheY-like"/>
    <property type="match status" value="2"/>
</dbReference>
<sequence>MRVRRLDQVLWSYMIPRICGAVALLLALGLSVAGYFQYRMALRSQVLTAKSMALSIENHVTQASDSLKPLTLFTYPDPAIIVPFLEKVYLSMPYFDRILWIDSRGTVIRSVPGVPGEKEYLAQVRQVLQDPTELVRISAPYLSWHTGKLTVNIARALLSGGIIVGELDISVLQDQVDSLTAEGGGGFAFVTDRYGTLLAHPDPNATRRQRDLSQLSILRNLRSDGQIESGVLDIDGTWYLAAATPVSLTGWCVVAGTPLRELAIQMAMIAGITMASLAFFLAVAVLAAKRRLNAAVIMPLRNIADTLGYVTLGHFEEIPSFSRSGIEELDTVAEAIERMSRTIGKRKAQLQVKTEELELLLDNVDAQVWYLVNPTTLGTVNKAFATFAGAEVGVIAGSCLDQWQDPDAVRQAVAVNEQVFSEARTIRTEEWHRNAEGEDRLLAVTRTPKCGDDGHVELVICTAVDITDRKKVERELRQALATLEDTNEQLEGAIAHANRLAVEAEVANQAKSQFLANMSHEIRTPMNGIIGMGRLLMDTNLTPLQKEYVEIIQRSSEALLDIINDILDFSKIEAGRIELESVPFILRDTVEDVMETLAVRAQEKGLEIACLIHRDVPLALQGDPARFRQILMNLVGNAIKFTESGEVFVRVSQVEQWEEGVKLHIAVEDTGIGIPRERMGIIFQSFAQADSSVTRKYGGTGLGLAISKKLAELMNGQIGVESEEGKGSTFWFTAVFQKGDSLVEDNALEVPEGFDSGGCRILVADASSTSRLALIEMLRSWGFGFDEAGSGQTALHKLRAGTGEATGGFDLILVDRDLPDMDCETFVRELRSDPRCAATKVVLLTPIISQGDADHFITTLGIQGHLCKPVRYSKLYAALMSALSAGVCRRVEDQAGHPEVLAEAAWKLGIKILLAEDNPINQKVALGCLRKLGYEAEVVNNGREAIERLEQEMFDLLLVDVQMPEMDGFETTRIIRDKSSKVLDHRIPIIAMTAHALVGDRERCLEAGMDDYVAKPIRPEELQAAIGRQTKRVRSLRAGSARKSVQVQATSSRTLGSGAEKRQVLDWDELVDRLAGDMELAWEILREFVTELPSRIKEMETALKQGDMENMKRAAHTLKGSAANVSAKALSHCALEVEHAAKDGDVERAETGLKVIQREAERLELYVKDLGSDTEASSF</sequence>
<dbReference type="GO" id="GO:0000155">
    <property type="term" value="F:phosphorelay sensor kinase activity"/>
    <property type="evidence" value="ECO:0007669"/>
    <property type="project" value="InterPro"/>
</dbReference>
<dbReference type="PROSITE" id="PS50894">
    <property type="entry name" value="HPT"/>
    <property type="match status" value="1"/>
</dbReference>
<organism evidence="24 25">
    <name type="scientific">Desulfacinum infernum DSM 9756</name>
    <dbReference type="NCBI Taxonomy" id="1121391"/>
    <lineage>
        <taxon>Bacteria</taxon>
        <taxon>Pseudomonadati</taxon>
        <taxon>Thermodesulfobacteriota</taxon>
        <taxon>Syntrophobacteria</taxon>
        <taxon>Syntrophobacterales</taxon>
        <taxon>Syntrophobacteraceae</taxon>
        <taxon>Desulfacinum</taxon>
    </lineage>
</organism>
<dbReference type="CDD" id="cd00088">
    <property type="entry name" value="HPT"/>
    <property type="match status" value="1"/>
</dbReference>
<evidence type="ECO:0000256" key="12">
    <source>
        <dbReference type="ARBA" id="ARBA00023012"/>
    </source>
</evidence>
<dbReference type="InterPro" id="IPR003594">
    <property type="entry name" value="HATPase_dom"/>
</dbReference>
<comment type="catalytic activity">
    <reaction evidence="1">
        <text>ATP + protein L-histidine = ADP + protein N-phospho-L-histidine.</text>
        <dbReference type="EC" id="2.7.13.3"/>
    </reaction>
</comment>
<evidence type="ECO:0000256" key="10">
    <source>
        <dbReference type="ARBA" id="ARBA00022840"/>
    </source>
</evidence>
<dbReference type="SMART" id="SM00388">
    <property type="entry name" value="HisKA"/>
    <property type="match status" value="1"/>
</dbReference>
<dbReference type="Pfam" id="PF01627">
    <property type="entry name" value="Hpt"/>
    <property type="match status" value="1"/>
</dbReference>
<evidence type="ECO:0000313" key="25">
    <source>
        <dbReference type="Proteomes" id="UP000184076"/>
    </source>
</evidence>
<feature type="transmembrane region" description="Helical" evidence="19">
    <location>
        <begin position="262"/>
        <end position="288"/>
    </location>
</feature>
<dbReference type="InterPro" id="IPR036097">
    <property type="entry name" value="HisK_dim/P_sf"/>
</dbReference>
<evidence type="ECO:0000259" key="23">
    <source>
        <dbReference type="PROSITE" id="PS50894"/>
    </source>
</evidence>
<evidence type="ECO:0000256" key="2">
    <source>
        <dbReference type="ARBA" id="ARBA00004651"/>
    </source>
</evidence>
<feature type="domain" description="Histidine kinase" evidence="20">
    <location>
        <begin position="517"/>
        <end position="738"/>
    </location>
</feature>